<evidence type="ECO:0000313" key="13">
    <source>
        <dbReference type="Proteomes" id="UP000594979"/>
    </source>
</evidence>
<evidence type="ECO:0000259" key="7">
    <source>
        <dbReference type="Pfam" id="PF06271"/>
    </source>
</evidence>
<reference evidence="8" key="2">
    <citation type="submission" date="2016-01" db="EMBL/GenBank/DDBJ databases">
        <authorList>
            <person name="Hong K.W."/>
        </authorList>
    </citation>
    <scope>NUCLEOTIDE SEQUENCE</scope>
    <source>
        <strain evidence="8">M40</strain>
    </source>
</reference>
<evidence type="ECO:0000256" key="4">
    <source>
        <dbReference type="ARBA" id="ARBA00022989"/>
    </source>
</evidence>
<organism evidence="9 12">
    <name type="scientific">Brevibacterium casei</name>
    <dbReference type="NCBI Taxonomy" id="33889"/>
    <lineage>
        <taxon>Bacteria</taxon>
        <taxon>Bacillati</taxon>
        <taxon>Actinomycetota</taxon>
        <taxon>Actinomycetes</taxon>
        <taxon>Micrococcales</taxon>
        <taxon>Brevibacteriaceae</taxon>
        <taxon>Brevibacterium</taxon>
    </lineage>
</organism>
<evidence type="ECO:0000313" key="10">
    <source>
        <dbReference type="EMBL" id="QPS32794.1"/>
    </source>
</evidence>
<evidence type="ECO:0000313" key="11">
    <source>
        <dbReference type="Proteomes" id="UP000076612"/>
    </source>
</evidence>
<name>A0A165DM72_9MICO</name>
<dbReference type="Proteomes" id="UP000216867">
    <property type="component" value="Unassembled WGS sequence"/>
</dbReference>
<dbReference type="InterPro" id="IPR051791">
    <property type="entry name" value="Pra-immunoreactive"/>
</dbReference>
<reference evidence="11" key="1">
    <citation type="submission" date="2016-01" db="EMBL/GenBank/DDBJ databases">
        <title>Draft genome of Chromobacterium sp. F49.</title>
        <authorList>
            <person name="Hong K.W."/>
        </authorList>
    </citation>
    <scope>NUCLEOTIDE SEQUENCE [LARGE SCALE GENOMIC DNA]</scope>
    <source>
        <strain evidence="11">M40</strain>
    </source>
</reference>
<dbReference type="PANTHER" id="PTHR36115:SF6">
    <property type="entry name" value="PROLINE-RICH ANTIGEN HOMOLOG"/>
    <property type="match status" value="1"/>
</dbReference>
<dbReference type="EMBL" id="CP065682">
    <property type="protein sequence ID" value="QPS32794.1"/>
    <property type="molecule type" value="Genomic_DNA"/>
</dbReference>
<evidence type="ECO:0000256" key="3">
    <source>
        <dbReference type="ARBA" id="ARBA00022692"/>
    </source>
</evidence>
<feature type="domain" description="RDD" evidence="7">
    <location>
        <begin position="71"/>
        <end position="139"/>
    </location>
</feature>
<evidence type="ECO:0000313" key="8">
    <source>
        <dbReference type="EMBL" id="KZE16170.1"/>
    </source>
</evidence>
<accession>A0A165DM72</accession>
<dbReference type="Proteomes" id="UP000076612">
    <property type="component" value="Unassembled WGS sequence"/>
</dbReference>
<feature type="transmembrane region" description="Helical" evidence="6">
    <location>
        <begin position="108"/>
        <end position="127"/>
    </location>
</feature>
<evidence type="ECO:0000313" key="9">
    <source>
        <dbReference type="EMBL" id="PAK96650.1"/>
    </source>
</evidence>
<proteinExistence type="predicted"/>
<dbReference type="InterPro" id="IPR016795">
    <property type="entry name" value="UCP021697"/>
</dbReference>
<dbReference type="STRING" id="33889.AVW13_14715"/>
<dbReference type="RefSeq" id="WP_009375686.1">
    <property type="nucleotide sequence ID" value="NZ_CBDRLP010000014.1"/>
</dbReference>
<dbReference type="Proteomes" id="UP000594979">
    <property type="component" value="Chromosome"/>
</dbReference>
<dbReference type="KEGG" id="bcau:I6G59_12465"/>
<dbReference type="GO" id="GO:0005886">
    <property type="term" value="C:plasma membrane"/>
    <property type="evidence" value="ECO:0007669"/>
    <property type="project" value="UniProtKB-SubCell"/>
</dbReference>
<sequence>MINRDDLGSWLQGPQIHREEGDWPGRRLGLPETGRHSVAPAWRRLLALMVDWFMCLAIAGAIGSTNPFLAPAIFAVENILLVSTLGYSVGHRLFGIEVRRLDGRVPGFLPAIIRTALVVLVIPALIFDRDSRGLHDLAARTVILRR</sequence>
<evidence type="ECO:0000313" key="12">
    <source>
        <dbReference type="Proteomes" id="UP000216867"/>
    </source>
</evidence>
<keyword evidence="2" id="KW-1003">Cell membrane</keyword>
<dbReference type="InterPro" id="IPR010432">
    <property type="entry name" value="RDD"/>
</dbReference>
<keyword evidence="5 6" id="KW-0472">Membrane</keyword>
<keyword evidence="4 6" id="KW-1133">Transmembrane helix</keyword>
<comment type="subcellular location">
    <subcellularLocation>
        <location evidence="1">Cell membrane</location>
        <topology evidence="1">Multi-pass membrane protein</topology>
    </subcellularLocation>
</comment>
<evidence type="ECO:0000256" key="5">
    <source>
        <dbReference type="ARBA" id="ARBA00023136"/>
    </source>
</evidence>
<keyword evidence="3 6" id="KW-0812">Transmembrane</keyword>
<protein>
    <submittedName>
        <fullName evidence="9">RDD family protein</fullName>
    </submittedName>
    <submittedName>
        <fullName evidence="8">Transporter</fullName>
    </submittedName>
</protein>
<evidence type="ECO:0000256" key="1">
    <source>
        <dbReference type="ARBA" id="ARBA00004651"/>
    </source>
</evidence>
<dbReference type="EMBL" id="LQQR01000029">
    <property type="protein sequence ID" value="KZE16170.1"/>
    <property type="molecule type" value="Genomic_DNA"/>
</dbReference>
<reference evidence="9 12" key="3">
    <citation type="submission" date="2017-04" db="EMBL/GenBank/DDBJ databases">
        <title>Kefir bacterial isolates.</title>
        <authorList>
            <person name="Kim Y."/>
            <person name="Blasche S."/>
            <person name="Patil K.R."/>
        </authorList>
    </citation>
    <scope>NUCLEOTIDE SEQUENCE [LARGE SCALE GENOMIC DNA]</scope>
    <source>
        <strain evidence="9 12">OG2</strain>
    </source>
</reference>
<feature type="transmembrane region" description="Helical" evidence="6">
    <location>
        <begin position="68"/>
        <end position="87"/>
    </location>
</feature>
<dbReference type="PANTHER" id="PTHR36115">
    <property type="entry name" value="PROLINE-RICH ANTIGEN HOMOLOG-RELATED"/>
    <property type="match status" value="1"/>
</dbReference>
<gene>
    <name evidence="8" type="ORF">AVW13_14715</name>
    <name evidence="9" type="ORF">B8X04_04890</name>
    <name evidence="10" type="ORF">I6G59_12465</name>
</gene>
<dbReference type="PIRSF" id="PIRSF021697">
    <property type="entry name" value="UCP021697"/>
    <property type="match status" value="1"/>
</dbReference>
<reference evidence="10 13" key="4">
    <citation type="submission" date="2020-12" db="EMBL/GenBank/DDBJ databases">
        <title>FDA dAtabase for Regulatory Grade micrObial Sequences (FDA-ARGOS): Supporting development and validation of Infectious Disease Dx tests.</title>
        <authorList>
            <person name="Sproer C."/>
            <person name="Gronow S."/>
            <person name="Severitt S."/>
            <person name="Schroder I."/>
            <person name="Tallon L."/>
            <person name="Sadzewicz L."/>
            <person name="Zhao X."/>
            <person name="Boylan J."/>
            <person name="Ott S."/>
            <person name="Bowen H."/>
            <person name="Vavikolanu K."/>
            <person name="Mehta A."/>
            <person name="Aluvathingal J."/>
            <person name="Nadendla S."/>
            <person name="Lowell S."/>
            <person name="Myers T."/>
            <person name="Yan Y."/>
            <person name="Sichtig H."/>
        </authorList>
    </citation>
    <scope>NUCLEOTIDE SEQUENCE [LARGE SCALE GENOMIC DNA]</scope>
    <source>
        <strain evidence="10 13">FDAARGOS_902</strain>
    </source>
</reference>
<evidence type="ECO:0000256" key="6">
    <source>
        <dbReference type="SAM" id="Phobius"/>
    </source>
</evidence>
<dbReference type="AlphaFoldDB" id="A0A165DM72"/>
<feature type="transmembrane region" description="Helical" evidence="6">
    <location>
        <begin position="45"/>
        <end position="62"/>
    </location>
</feature>
<dbReference type="Pfam" id="PF06271">
    <property type="entry name" value="RDD"/>
    <property type="match status" value="1"/>
</dbReference>
<dbReference type="EMBL" id="NCWY01000003">
    <property type="protein sequence ID" value="PAK96650.1"/>
    <property type="molecule type" value="Genomic_DNA"/>
</dbReference>
<evidence type="ECO:0000256" key="2">
    <source>
        <dbReference type="ARBA" id="ARBA00022475"/>
    </source>
</evidence>